<evidence type="ECO:0000256" key="7">
    <source>
        <dbReference type="PROSITE-ProRule" id="PRU01091"/>
    </source>
</evidence>
<dbReference type="RefSeq" id="WP_023859177.1">
    <property type="nucleotide sequence ID" value="NZ_AZFH01000030.1"/>
</dbReference>
<dbReference type="AlphaFoldDB" id="A0A0R1TKV8"/>
<keyword evidence="1" id="KW-0597">Phosphoprotein</keyword>
<protein>
    <recommendedName>
        <fullName evidence="8">OmpR/PhoB-type domain-containing protein</fullName>
    </recommendedName>
</protein>
<gene>
    <name evidence="9" type="ORF">FC36_GL001343</name>
</gene>
<accession>A0A0R1TKV8</accession>
<dbReference type="STRING" id="1423740.FC36_GL001343"/>
<dbReference type="GO" id="GO:0000976">
    <property type="term" value="F:transcription cis-regulatory region binding"/>
    <property type="evidence" value="ECO:0007669"/>
    <property type="project" value="TreeGrafter"/>
</dbReference>
<dbReference type="PATRIC" id="fig|1423740.3.peg.1445"/>
<feature type="DNA-binding region" description="OmpR/PhoB-type" evidence="7">
    <location>
        <begin position="137"/>
        <end position="238"/>
    </location>
</feature>
<keyword evidence="3" id="KW-0805">Transcription regulation</keyword>
<evidence type="ECO:0000259" key="8">
    <source>
        <dbReference type="PROSITE" id="PS51755"/>
    </source>
</evidence>
<dbReference type="SUPFAM" id="SSF52172">
    <property type="entry name" value="CheY-like"/>
    <property type="match status" value="1"/>
</dbReference>
<dbReference type="PANTHER" id="PTHR48111:SF1">
    <property type="entry name" value="TWO-COMPONENT RESPONSE REGULATOR ORR33"/>
    <property type="match status" value="1"/>
</dbReference>
<dbReference type="InterPro" id="IPR036388">
    <property type="entry name" value="WH-like_DNA-bd_sf"/>
</dbReference>
<dbReference type="InterPro" id="IPR016032">
    <property type="entry name" value="Sig_transdc_resp-reg_C-effctor"/>
</dbReference>
<evidence type="ECO:0000313" key="10">
    <source>
        <dbReference type="Proteomes" id="UP000051048"/>
    </source>
</evidence>
<dbReference type="Proteomes" id="UP000051048">
    <property type="component" value="Unassembled WGS sequence"/>
</dbReference>
<evidence type="ECO:0000256" key="3">
    <source>
        <dbReference type="ARBA" id="ARBA00023015"/>
    </source>
</evidence>
<dbReference type="GO" id="GO:0005829">
    <property type="term" value="C:cytosol"/>
    <property type="evidence" value="ECO:0007669"/>
    <property type="project" value="TreeGrafter"/>
</dbReference>
<reference evidence="9 10" key="1">
    <citation type="journal article" date="2015" name="Genome Announc.">
        <title>Expanding the biotechnology potential of lactobacilli through comparative genomics of 213 strains and associated genera.</title>
        <authorList>
            <person name="Sun Z."/>
            <person name="Harris H.M."/>
            <person name="McCann A."/>
            <person name="Guo C."/>
            <person name="Argimon S."/>
            <person name="Zhang W."/>
            <person name="Yang X."/>
            <person name="Jeffery I.B."/>
            <person name="Cooney J.C."/>
            <person name="Kagawa T.F."/>
            <person name="Liu W."/>
            <person name="Song Y."/>
            <person name="Salvetti E."/>
            <person name="Wrobel A."/>
            <person name="Rasinkangas P."/>
            <person name="Parkhill J."/>
            <person name="Rea M.C."/>
            <person name="O'Sullivan O."/>
            <person name="Ritari J."/>
            <person name="Douillard F.P."/>
            <person name="Paul Ross R."/>
            <person name="Yang R."/>
            <person name="Briner A.E."/>
            <person name="Felis G.E."/>
            <person name="de Vos W.M."/>
            <person name="Barrangou R."/>
            <person name="Klaenhammer T.R."/>
            <person name="Caufield P.W."/>
            <person name="Cui Y."/>
            <person name="Zhang H."/>
            <person name="O'Toole P.W."/>
        </authorList>
    </citation>
    <scope>NUCLEOTIDE SEQUENCE [LARGE SCALE GENOMIC DNA]</scope>
    <source>
        <strain evidence="9 10">DSM 15833</strain>
    </source>
</reference>
<feature type="domain" description="OmpR/PhoB-type" evidence="8">
    <location>
        <begin position="137"/>
        <end position="238"/>
    </location>
</feature>
<evidence type="ECO:0000256" key="6">
    <source>
        <dbReference type="ARBA" id="ARBA00023163"/>
    </source>
</evidence>
<keyword evidence="5" id="KW-0010">Activator</keyword>
<dbReference type="InterPro" id="IPR011006">
    <property type="entry name" value="CheY-like_superfamily"/>
</dbReference>
<dbReference type="GO" id="GO:0032993">
    <property type="term" value="C:protein-DNA complex"/>
    <property type="evidence" value="ECO:0007669"/>
    <property type="project" value="TreeGrafter"/>
</dbReference>
<keyword evidence="4 7" id="KW-0238">DNA-binding</keyword>
<evidence type="ECO:0000256" key="1">
    <source>
        <dbReference type="ARBA" id="ARBA00022553"/>
    </source>
</evidence>
<dbReference type="GO" id="GO:0000156">
    <property type="term" value="F:phosphorelay response regulator activity"/>
    <property type="evidence" value="ECO:0007669"/>
    <property type="project" value="TreeGrafter"/>
</dbReference>
<proteinExistence type="predicted"/>
<evidence type="ECO:0000256" key="5">
    <source>
        <dbReference type="ARBA" id="ARBA00023159"/>
    </source>
</evidence>
<dbReference type="EMBL" id="AZFH01000030">
    <property type="protein sequence ID" value="KRL81894.1"/>
    <property type="molecule type" value="Genomic_DNA"/>
</dbReference>
<dbReference type="CDD" id="cd00383">
    <property type="entry name" value="trans_reg_C"/>
    <property type="match status" value="1"/>
</dbReference>
<dbReference type="InterPro" id="IPR039420">
    <property type="entry name" value="WalR-like"/>
</dbReference>
<dbReference type="PANTHER" id="PTHR48111">
    <property type="entry name" value="REGULATOR OF RPOS"/>
    <property type="match status" value="1"/>
</dbReference>
<organism evidence="9 10">
    <name type="scientific">Ligilactobacillus equi DSM 15833 = JCM 10991</name>
    <dbReference type="NCBI Taxonomy" id="1423740"/>
    <lineage>
        <taxon>Bacteria</taxon>
        <taxon>Bacillati</taxon>
        <taxon>Bacillota</taxon>
        <taxon>Bacilli</taxon>
        <taxon>Lactobacillales</taxon>
        <taxon>Lactobacillaceae</taxon>
        <taxon>Ligilactobacillus</taxon>
    </lineage>
</organism>
<dbReference type="GO" id="GO:0006355">
    <property type="term" value="P:regulation of DNA-templated transcription"/>
    <property type="evidence" value="ECO:0007669"/>
    <property type="project" value="InterPro"/>
</dbReference>
<dbReference type="FunFam" id="1.10.10.10:FF:000018">
    <property type="entry name" value="DNA-binding response regulator ResD"/>
    <property type="match status" value="1"/>
</dbReference>
<evidence type="ECO:0000256" key="2">
    <source>
        <dbReference type="ARBA" id="ARBA00023012"/>
    </source>
</evidence>
<dbReference type="Gene3D" id="1.10.10.10">
    <property type="entry name" value="Winged helix-like DNA-binding domain superfamily/Winged helix DNA-binding domain"/>
    <property type="match status" value="1"/>
</dbReference>
<evidence type="ECO:0000313" key="9">
    <source>
        <dbReference type="EMBL" id="KRL81894.1"/>
    </source>
</evidence>
<evidence type="ECO:0000256" key="4">
    <source>
        <dbReference type="ARBA" id="ARBA00023125"/>
    </source>
</evidence>
<dbReference type="InterPro" id="IPR001867">
    <property type="entry name" value="OmpR/PhoB-type_DNA-bd"/>
</dbReference>
<sequence>MNNNFLLLTQDNELYIQITKQFTEQQWFVHHVTTATATITELHQHRFIGVIWDLRTSNLETCIGTIAVIRQIMNGPIVCLTNELSFKDKLRLYKAKVDDIILLTEEALLVPVIKQRLWNYNHHLEASSKTKEEPKTGKVIRFDDLEINYDRRHLKIRGQKIDLTPKEFKLLTYLYEHKNQVLSREQILNGVWQYDIALVGTSRMVDIHISHLRDKIEKHPKKPQYLKTVRGFGYMFVLE</sequence>
<dbReference type="Gene3D" id="3.40.50.2300">
    <property type="match status" value="1"/>
</dbReference>
<dbReference type="PROSITE" id="PS51755">
    <property type="entry name" value="OMPR_PHOB"/>
    <property type="match status" value="1"/>
</dbReference>
<dbReference type="SMART" id="SM00862">
    <property type="entry name" value="Trans_reg_C"/>
    <property type="match status" value="1"/>
</dbReference>
<keyword evidence="6" id="KW-0804">Transcription</keyword>
<comment type="caution">
    <text evidence="9">The sequence shown here is derived from an EMBL/GenBank/DDBJ whole genome shotgun (WGS) entry which is preliminary data.</text>
</comment>
<keyword evidence="2" id="KW-0902">Two-component regulatory system</keyword>
<name>A0A0R1TKV8_9LACO</name>
<dbReference type="Pfam" id="PF00486">
    <property type="entry name" value="Trans_reg_C"/>
    <property type="match status" value="1"/>
</dbReference>
<dbReference type="SUPFAM" id="SSF46894">
    <property type="entry name" value="C-terminal effector domain of the bipartite response regulators"/>
    <property type="match status" value="1"/>
</dbReference>